<reference evidence="2 3" key="1">
    <citation type="submission" date="2017-11" db="EMBL/GenBank/DDBJ databases">
        <title>De-novo sequencing of pomegranate (Punica granatum L.) genome.</title>
        <authorList>
            <person name="Akparov Z."/>
            <person name="Amiraslanov A."/>
            <person name="Hajiyeva S."/>
            <person name="Abbasov M."/>
            <person name="Kaur K."/>
            <person name="Hamwieh A."/>
            <person name="Solovyev V."/>
            <person name="Salamov A."/>
            <person name="Braich B."/>
            <person name="Kosarev P."/>
            <person name="Mahmoud A."/>
            <person name="Hajiyev E."/>
            <person name="Babayeva S."/>
            <person name="Izzatullayeva V."/>
            <person name="Mammadov A."/>
            <person name="Mammadov A."/>
            <person name="Sharifova S."/>
            <person name="Ojaghi J."/>
            <person name="Eynullazada K."/>
            <person name="Bayramov B."/>
            <person name="Abdulazimova A."/>
            <person name="Shahmuradov I."/>
        </authorList>
    </citation>
    <scope>NUCLEOTIDE SEQUENCE [LARGE SCALE GENOMIC DNA]</scope>
    <source>
        <strain evidence="3">cv. AG2017</strain>
        <tissue evidence="2">Leaf</tissue>
    </source>
</reference>
<evidence type="ECO:0000313" key="2">
    <source>
        <dbReference type="EMBL" id="PKI39984.1"/>
    </source>
</evidence>
<dbReference type="PANTHER" id="PTHR35459:SF2">
    <property type="entry name" value="T1N6.14 PROTEIN"/>
    <property type="match status" value="1"/>
</dbReference>
<feature type="compositionally biased region" description="Low complexity" evidence="1">
    <location>
        <begin position="28"/>
        <end position="39"/>
    </location>
</feature>
<sequence>MEDPEPIPAQETEAVPPRSPPEQPPASAPAQAQAQAPPQSKKRPLESNPAIQQSKYFKMRSVLKDLRPHFIEVLKTSNFRECKAAEEIREHVKILMDLYRQMVTETASMAKCTNVPEGPTTTAEARDSQKVRDFRPPENHRTDQAFNELSENKQRAEDVGNGQSMIGGSAFGWNFVTFPTSGRDERKQSQINRPKMSKKNNLAKRKKQHEFDLQREKEEKKKKAKKLQAKKNKMKVDGGGKGKKGGSGFQVGKRKVKTKLTALTKAKVSQAMELDE</sequence>
<gene>
    <name evidence="2" type="ORF">CRG98_039647</name>
</gene>
<protein>
    <submittedName>
        <fullName evidence="2">Uncharacterized protein</fullName>
    </submittedName>
</protein>
<dbReference type="EMBL" id="PGOL01003681">
    <property type="protein sequence ID" value="PKI39984.1"/>
    <property type="molecule type" value="Genomic_DNA"/>
</dbReference>
<dbReference type="PANTHER" id="PTHR35459">
    <property type="entry name" value="T1N6.14 PROTEIN"/>
    <property type="match status" value="1"/>
</dbReference>
<feature type="compositionally biased region" description="Pro residues" evidence="1">
    <location>
        <begin position="17"/>
        <end position="27"/>
    </location>
</feature>
<accession>A0A2I0I7K4</accession>
<comment type="caution">
    <text evidence="2">The sequence shown here is derived from an EMBL/GenBank/DDBJ whole genome shotgun (WGS) entry which is preliminary data.</text>
</comment>
<feature type="compositionally biased region" description="Basic and acidic residues" evidence="1">
    <location>
        <begin position="124"/>
        <end position="143"/>
    </location>
</feature>
<evidence type="ECO:0000256" key="1">
    <source>
        <dbReference type="SAM" id="MobiDB-lite"/>
    </source>
</evidence>
<feature type="compositionally biased region" description="Basic and acidic residues" evidence="1">
    <location>
        <begin position="209"/>
        <end position="221"/>
    </location>
</feature>
<dbReference type="Proteomes" id="UP000233551">
    <property type="component" value="Unassembled WGS sequence"/>
</dbReference>
<feature type="region of interest" description="Disordered" evidence="1">
    <location>
        <begin position="113"/>
        <end position="164"/>
    </location>
</feature>
<proteinExistence type="predicted"/>
<feature type="region of interest" description="Disordered" evidence="1">
    <location>
        <begin position="1"/>
        <end position="50"/>
    </location>
</feature>
<keyword evidence="3" id="KW-1185">Reference proteome</keyword>
<dbReference type="AlphaFoldDB" id="A0A2I0I7K4"/>
<dbReference type="STRING" id="22663.A0A2I0I7K4"/>
<feature type="region of interest" description="Disordered" evidence="1">
    <location>
        <begin position="179"/>
        <end position="252"/>
    </location>
</feature>
<evidence type="ECO:0000313" key="3">
    <source>
        <dbReference type="Proteomes" id="UP000233551"/>
    </source>
</evidence>
<organism evidence="2 3">
    <name type="scientific">Punica granatum</name>
    <name type="common">Pomegranate</name>
    <dbReference type="NCBI Taxonomy" id="22663"/>
    <lineage>
        <taxon>Eukaryota</taxon>
        <taxon>Viridiplantae</taxon>
        <taxon>Streptophyta</taxon>
        <taxon>Embryophyta</taxon>
        <taxon>Tracheophyta</taxon>
        <taxon>Spermatophyta</taxon>
        <taxon>Magnoliopsida</taxon>
        <taxon>eudicotyledons</taxon>
        <taxon>Gunneridae</taxon>
        <taxon>Pentapetalae</taxon>
        <taxon>rosids</taxon>
        <taxon>malvids</taxon>
        <taxon>Myrtales</taxon>
        <taxon>Lythraceae</taxon>
        <taxon>Punica</taxon>
    </lineage>
</organism>
<name>A0A2I0I7K4_PUNGR</name>
<feature type="compositionally biased region" description="Basic residues" evidence="1">
    <location>
        <begin position="195"/>
        <end position="208"/>
    </location>
</feature>
<feature type="compositionally biased region" description="Basic residues" evidence="1">
    <location>
        <begin position="222"/>
        <end position="233"/>
    </location>
</feature>